<dbReference type="OrthoDB" id="1144014at2"/>
<dbReference type="Proteomes" id="UP000288227">
    <property type="component" value="Unassembled WGS sequence"/>
</dbReference>
<dbReference type="EMBL" id="BHXQ01000005">
    <property type="protein sequence ID" value="GCC52536.1"/>
    <property type="molecule type" value="Genomic_DNA"/>
</dbReference>
<evidence type="ECO:0000313" key="2">
    <source>
        <dbReference type="Proteomes" id="UP000288227"/>
    </source>
</evidence>
<dbReference type="AlphaFoldDB" id="A0A401UCB6"/>
<organism evidence="1 2">
    <name type="scientific">Chryseotalea sanaruensis</name>
    <dbReference type="NCBI Taxonomy" id="2482724"/>
    <lineage>
        <taxon>Bacteria</taxon>
        <taxon>Pseudomonadati</taxon>
        <taxon>Bacteroidota</taxon>
        <taxon>Cytophagia</taxon>
        <taxon>Cytophagales</taxon>
        <taxon>Chryseotaleaceae</taxon>
        <taxon>Chryseotalea</taxon>
    </lineage>
</organism>
<dbReference type="RefSeq" id="WP_127123193.1">
    <property type="nucleotide sequence ID" value="NZ_BHXQ01000005.1"/>
</dbReference>
<accession>A0A401UCB6</accession>
<gene>
    <name evidence="1" type="ORF">SanaruYs_27730</name>
</gene>
<keyword evidence="2" id="KW-1185">Reference proteome</keyword>
<reference evidence="1 2" key="1">
    <citation type="submission" date="2018-11" db="EMBL/GenBank/DDBJ databases">
        <title>Chryseotalea sanarue gen. nov., sp., nov., a member of the family Cytophagaceae, isolated from a brackish lake in Hamamatsu Japan.</title>
        <authorList>
            <person name="Maejima Y."/>
            <person name="Iino T."/>
            <person name="Muraguchi Y."/>
            <person name="Fukuda K."/>
            <person name="Ohkuma M."/>
            <person name="Moriuchi R."/>
            <person name="Dohra H."/>
            <person name="Kimbara K."/>
            <person name="Shintani M."/>
        </authorList>
    </citation>
    <scope>NUCLEOTIDE SEQUENCE [LARGE SCALE GENOMIC DNA]</scope>
    <source>
        <strain evidence="1 2">Ys</strain>
    </source>
</reference>
<comment type="caution">
    <text evidence="1">The sequence shown here is derived from an EMBL/GenBank/DDBJ whole genome shotgun (WGS) entry which is preliminary data.</text>
</comment>
<protein>
    <submittedName>
        <fullName evidence="1">Uncharacterized protein</fullName>
    </submittedName>
</protein>
<name>A0A401UCB6_9BACT</name>
<sequence>MRCRWRDTINFTNLSSVSHYGHKSDWKTIEGIALGTTIDGLEKLNEDSSKSLFSTVPLQISSDADSAKTANLAVGVIELWDMQIP</sequence>
<proteinExistence type="predicted"/>
<evidence type="ECO:0000313" key="1">
    <source>
        <dbReference type="EMBL" id="GCC52536.1"/>
    </source>
</evidence>